<dbReference type="PANTHER" id="PTHR43149:SF1">
    <property type="entry name" value="DELTA(3,5)-DELTA(2,4)-DIENOYL-COA ISOMERASE, MITOCHONDRIAL"/>
    <property type="match status" value="1"/>
</dbReference>
<evidence type="ECO:0000313" key="2">
    <source>
        <dbReference type="EMBL" id="KDN27372.1"/>
    </source>
</evidence>
<sequence>MPNRDRVTCTIDDNNIATVTLNRPDKLNAIDMDMFMAVNQLTRELKKNKTLRAVIVTANGSDFCSGLDVKSLLTSKVGALKLLFKWWPTQANAAQRFSTGWREIPCPVIFAIHGKCWGGGLQLACGGDFRIASYDSNFSIMEGKWGLIPDMGGSLAFREVMRQDHTLEMAMTAKVIDSQTAKSYGLVTHLSSDPYMEAYNLALECVNRSPDAIAANKKLYQKTWWTSPGKALMLETWYQIKVGMGKNMIIAGQRERNREEPRAFEARQFK</sequence>
<organism evidence="2 3">
    <name type="scientific">Vibrio fortis</name>
    <dbReference type="NCBI Taxonomy" id="212667"/>
    <lineage>
        <taxon>Bacteria</taxon>
        <taxon>Pseudomonadati</taxon>
        <taxon>Pseudomonadota</taxon>
        <taxon>Gammaproteobacteria</taxon>
        <taxon>Vibrionales</taxon>
        <taxon>Vibrionaceae</taxon>
        <taxon>Vibrio</taxon>
    </lineage>
</organism>
<dbReference type="InterPro" id="IPR001753">
    <property type="entry name" value="Enoyl-CoA_hydra/iso"/>
</dbReference>
<dbReference type="EMBL" id="JFFR01000027">
    <property type="protein sequence ID" value="KDN27372.1"/>
    <property type="molecule type" value="Genomic_DNA"/>
</dbReference>
<dbReference type="NCBIfam" id="NF005699">
    <property type="entry name" value="PRK07509.1"/>
    <property type="match status" value="1"/>
</dbReference>
<keyword evidence="3" id="KW-1185">Reference proteome</keyword>
<gene>
    <name evidence="2" type="ORF">VFDL14_21020</name>
</gene>
<dbReference type="GO" id="GO:0016853">
    <property type="term" value="F:isomerase activity"/>
    <property type="evidence" value="ECO:0007669"/>
    <property type="project" value="InterPro"/>
</dbReference>
<dbReference type="OrthoDB" id="9807606at2"/>
<dbReference type="CDD" id="cd06558">
    <property type="entry name" value="crotonase-like"/>
    <property type="match status" value="1"/>
</dbReference>
<proteinExistence type="inferred from homology"/>
<dbReference type="STRING" id="212667.VFDL14_21020"/>
<comment type="similarity">
    <text evidence="1">Belongs to the enoyl-CoA hydratase/isomerase family.</text>
</comment>
<protein>
    <submittedName>
        <fullName evidence="2">Enoyl-CoA hydratase</fullName>
    </submittedName>
</protein>
<dbReference type="RefSeq" id="WP_032552956.1">
    <property type="nucleotide sequence ID" value="NZ_JFFR01000027.1"/>
</dbReference>
<dbReference type="Pfam" id="PF00378">
    <property type="entry name" value="ECH_1"/>
    <property type="match status" value="1"/>
</dbReference>
<dbReference type="AlphaFoldDB" id="A0A066UNA7"/>
<dbReference type="SUPFAM" id="SSF52096">
    <property type="entry name" value="ClpP/crotonase"/>
    <property type="match status" value="1"/>
</dbReference>
<dbReference type="PANTHER" id="PTHR43149">
    <property type="entry name" value="ENOYL-COA HYDRATASE"/>
    <property type="match status" value="1"/>
</dbReference>
<dbReference type="InterPro" id="IPR029045">
    <property type="entry name" value="ClpP/crotonase-like_dom_sf"/>
</dbReference>
<accession>A0A066UNA7</accession>
<dbReference type="Gene3D" id="3.90.226.10">
    <property type="entry name" value="2-enoyl-CoA Hydratase, Chain A, domain 1"/>
    <property type="match status" value="1"/>
</dbReference>
<dbReference type="InterPro" id="IPR045002">
    <property type="entry name" value="Ech1-like"/>
</dbReference>
<evidence type="ECO:0000313" key="3">
    <source>
        <dbReference type="Proteomes" id="UP000027219"/>
    </source>
</evidence>
<dbReference type="Proteomes" id="UP000027219">
    <property type="component" value="Unassembled WGS sequence"/>
</dbReference>
<name>A0A066UNA7_9VIBR</name>
<comment type="caution">
    <text evidence="2">The sequence shown here is derived from an EMBL/GenBank/DDBJ whole genome shotgun (WGS) entry which is preliminary data.</text>
</comment>
<reference evidence="2 3" key="1">
    <citation type="submission" date="2014-02" db="EMBL/GenBank/DDBJ databases">
        <title>Vibrio fortis Dalian14 Genome Sequencing.</title>
        <authorList>
            <person name="Wang Y."/>
            <person name="Song L."/>
            <person name="Liu G."/>
            <person name="Ding J."/>
        </authorList>
    </citation>
    <scope>NUCLEOTIDE SEQUENCE [LARGE SCALE GENOMIC DNA]</scope>
    <source>
        <strain evidence="2 3">Dalian14</strain>
    </source>
</reference>
<evidence type="ECO:0000256" key="1">
    <source>
        <dbReference type="ARBA" id="ARBA00005254"/>
    </source>
</evidence>